<keyword evidence="1" id="KW-0051">Antiviral defense</keyword>
<dbReference type="Pfam" id="PF09704">
    <property type="entry name" value="Cas_Cas5d"/>
    <property type="match status" value="1"/>
</dbReference>
<dbReference type="InterPro" id="IPR021124">
    <property type="entry name" value="CRISPR-assoc_prot_Cas5"/>
</dbReference>
<evidence type="ECO:0000256" key="1">
    <source>
        <dbReference type="ARBA" id="ARBA00023118"/>
    </source>
</evidence>
<dbReference type="AlphaFoldDB" id="A0A090JSQ0"/>
<dbReference type="KEGG" id="mfi:DSM1535_0080"/>
<dbReference type="InterPro" id="IPR013337">
    <property type="entry name" value="CRISPR-assoc_prot_Cas5_Tneap"/>
</dbReference>
<name>A0A090JSQ0_METFO</name>
<evidence type="ECO:0008006" key="3">
    <source>
        <dbReference type="Google" id="ProtNLM"/>
    </source>
</evidence>
<dbReference type="GO" id="GO:0043571">
    <property type="term" value="P:maintenance of CRISPR repeat elements"/>
    <property type="evidence" value="ECO:0007669"/>
    <property type="project" value="InterPro"/>
</dbReference>
<protein>
    <recommendedName>
        <fullName evidence="3">CRISPR-associated protein Cas5</fullName>
    </recommendedName>
</protein>
<evidence type="ECO:0000313" key="2">
    <source>
        <dbReference type="EMBL" id="CEA12446.1"/>
    </source>
</evidence>
<proteinExistence type="predicted"/>
<organism evidence="2">
    <name type="scientific">Methanobacterium formicicum</name>
    <dbReference type="NCBI Taxonomy" id="2162"/>
    <lineage>
        <taxon>Archaea</taxon>
        <taxon>Methanobacteriati</taxon>
        <taxon>Methanobacteriota</taxon>
        <taxon>Methanomada group</taxon>
        <taxon>Methanobacteria</taxon>
        <taxon>Methanobacteriales</taxon>
        <taxon>Methanobacteriaceae</taxon>
        <taxon>Methanobacterium</taxon>
    </lineage>
</organism>
<reference evidence="2" key="1">
    <citation type="submission" date="2014-08" db="EMBL/GenBank/DDBJ databases">
        <authorList>
            <person name="Wibberg D."/>
        </authorList>
    </citation>
    <scope>NUCLEOTIDE SEQUENCE</scope>
</reference>
<dbReference type="PATRIC" id="fig|2162.9.peg.85"/>
<sequence>MGKTIILELFQPFAQYRNPFTFYYAQTYPLPPKSTIIGMLQNITERYYDEDFYDLNVSIHGGFESFFWNYQNLIKGSKDGINLVNYNGELKLWNQGFPLYGKGIKSQRTPVFQQELFNGHFHIFLKGEEGLIEEIEKALLNPCKIPYLGRSEDIIFLRGVYSEEDFSFSEKIAKKNIWLTQPAYIKLKADNGSNREFPIKNEKFPVYSIPLKVIFKNGKNSITNKAEITKSTKRVPEFETVMYTGLDQVIFLKDEVKIENYSIKDKNLTFKIPEEFGWL</sequence>
<dbReference type="InterPro" id="IPR013422">
    <property type="entry name" value="CRISPR-assoc_prot_Cas5_N"/>
</dbReference>
<gene>
    <name evidence="2" type="ORF">DSM1535_0080</name>
</gene>
<dbReference type="NCBIfam" id="TIGR01895">
    <property type="entry name" value="cas_Cas5t"/>
    <property type="match status" value="1"/>
</dbReference>
<dbReference type="GO" id="GO:0051607">
    <property type="term" value="P:defense response to virus"/>
    <property type="evidence" value="ECO:0007669"/>
    <property type="project" value="UniProtKB-KW"/>
</dbReference>
<dbReference type="NCBIfam" id="TIGR02593">
    <property type="entry name" value="CRISPR_cas5"/>
    <property type="match status" value="1"/>
</dbReference>
<dbReference type="Gene3D" id="3.30.70.2660">
    <property type="match status" value="1"/>
</dbReference>
<accession>A0A090JSQ0</accession>
<dbReference type="EMBL" id="LN515531">
    <property type="protein sequence ID" value="CEA12446.1"/>
    <property type="molecule type" value="Genomic_DNA"/>
</dbReference>
<dbReference type="RefSeq" id="WP_052659933.1">
    <property type="nucleotide sequence ID" value="NZ_JARVXG010000031.1"/>
</dbReference>